<dbReference type="RefSeq" id="WP_092590235.1">
    <property type="nucleotide sequence ID" value="NZ_FMWL01000005.1"/>
</dbReference>
<dbReference type="PANTHER" id="PTHR42941:SF1">
    <property type="entry name" value="SLL1037 PROTEIN"/>
    <property type="match status" value="1"/>
</dbReference>
<reference evidence="2 3" key="1">
    <citation type="submission" date="2016-10" db="EMBL/GenBank/DDBJ databases">
        <authorList>
            <person name="de Groot N.N."/>
        </authorList>
    </citation>
    <scope>NUCLEOTIDE SEQUENCE [LARGE SCALE GENOMIC DNA]</scope>
    <source>
        <strain evidence="2 3">DSM 2784</strain>
    </source>
</reference>
<dbReference type="InterPro" id="IPR011852">
    <property type="entry name" value="TRAP_TAXI"/>
</dbReference>
<proteinExistence type="predicted"/>
<feature type="chain" id="PRO_5039608858" description="TRAP transporter solute receptor, TAXI family" evidence="1">
    <location>
        <begin position="25"/>
        <end position="338"/>
    </location>
</feature>
<sequence>MSKKMWSVLLVVVMILSLGLTACAPKAEEPAAGGETPAPEAPAEKVYISIATGGTAGTYYPLGGAIAKIFNENVPGVTANAQATGASVENVGLVSKGEAEVAFVQNDITFYAYNGTEIFADKEPTTNIRGMAMLYPEVVQIIATKSSGITSVDDLKGKKVAVGAPGSGAEANARQVLEAHGITYEDLGKADFLSFNEAADQIKNKQIDAAFITAGLPTSAINEVSQTADIVVVPIDSAKIAEMIAAYPFYTEVVVPAGTYKGTDTDVSTAAVMAMLIVGEDMDETLAYNLTKSMFEYRQVIIDTHQRGNDIKLETALAGMPIELHPGAQKYYDEMGIK</sequence>
<gene>
    <name evidence="2" type="ORF">SAMN03080599_01470</name>
</gene>
<dbReference type="AlphaFoldDB" id="A0A1G5RXK2"/>
<dbReference type="EMBL" id="FMWL01000005">
    <property type="protein sequence ID" value="SCZ78844.1"/>
    <property type="molecule type" value="Genomic_DNA"/>
</dbReference>
<evidence type="ECO:0000256" key="1">
    <source>
        <dbReference type="SAM" id="SignalP"/>
    </source>
</evidence>
<dbReference type="Pfam" id="PF16868">
    <property type="entry name" value="NMT1_3"/>
    <property type="match status" value="1"/>
</dbReference>
<keyword evidence="3" id="KW-1185">Reference proteome</keyword>
<dbReference type="SUPFAM" id="SSF53850">
    <property type="entry name" value="Periplasmic binding protein-like II"/>
    <property type="match status" value="1"/>
</dbReference>
<dbReference type="OrthoDB" id="9776669at2"/>
<evidence type="ECO:0000313" key="3">
    <source>
        <dbReference type="Proteomes" id="UP000199208"/>
    </source>
</evidence>
<organism evidence="2 3">
    <name type="scientific">Acidaminobacter hydrogenoformans DSM 2784</name>
    <dbReference type="NCBI Taxonomy" id="1120920"/>
    <lineage>
        <taxon>Bacteria</taxon>
        <taxon>Bacillati</taxon>
        <taxon>Bacillota</taxon>
        <taxon>Clostridia</taxon>
        <taxon>Peptostreptococcales</taxon>
        <taxon>Acidaminobacteraceae</taxon>
        <taxon>Acidaminobacter</taxon>
    </lineage>
</organism>
<dbReference type="Proteomes" id="UP000199208">
    <property type="component" value="Unassembled WGS sequence"/>
</dbReference>
<evidence type="ECO:0008006" key="4">
    <source>
        <dbReference type="Google" id="ProtNLM"/>
    </source>
</evidence>
<dbReference type="PROSITE" id="PS51257">
    <property type="entry name" value="PROKAR_LIPOPROTEIN"/>
    <property type="match status" value="1"/>
</dbReference>
<name>A0A1G5RXK2_9FIRM</name>
<evidence type="ECO:0000313" key="2">
    <source>
        <dbReference type="EMBL" id="SCZ78844.1"/>
    </source>
</evidence>
<dbReference type="CDD" id="cd13567">
    <property type="entry name" value="PBP2_TtGluBP"/>
    <property type="match status" value="1"/>
</dbReference>
<feature type="signal peptide" evidence="1">
    <location>
        <begin position="1"/>
        <end position="24"/>
    </location>
</feature>
<dbReference type="Gene3D" id="3.40.190.10">
    <property type="entry name" value="Periplasmic binding protein-like II"/>
    <property type="match status" value="2"/>
</dbReference>
<dbReference type="NCBIfam" id="TIGR02122">
    <property type="entry name" value="TRAP_TAXI"/>
    <property type="match status" value="1"/>
</dbReference>
<dbReference type="STRING" id="1120920.SAMN03080599_01470"/>
<protein>
    <recommendedName>
        <fullName evidence="4">TRAP transporter solute receptor, TAXI family</fullName>
    </recommendedName>
</protein>
<keyword evidence="1" id="KW-0732">Signal</keyword>
<dbReference type="PANTHER" id="PTHR42941">
    <property type="entry name" value="SLL1037 PROTEIN"/>
    <property type="match status" value="1"/>
</dbReference>
<accession>A0A1G5RXK2</accession>